<dbReference type="EMBL" id="QMFY01000005">
    <property type="protein sequence ID" value="RAW00994.1"/>
    <property type="molecule type" value="Genomic_DNA"/>
</dbReference>
<dbReference type="Gene3D" id="1.50.10.10">
    <property type="match status" value="1"/>
</dbReference>
<dbReference type="InterPro" id="IPR012341">
    <property type="entry name" value="6hp_glycosidase-like_sf"/>
</dbReference>
<dbReference type="InterPro" id="IPR008928">
    <property type="entry name" value="6-hairpin_glycosidase_sf"/>
</dbReference>
<evidence type="ECO:0000256" key="2">
    <source>
        <dbReference type="SAM" id="SignalP"/>
    </source>
</evidence>
<dbReference type="GO" id="GO:0016787">
    <property type="term" value="F:hydrolase activity"/>
    <property type="evidence" value="ECO:0007669"/>
    <property type="project" value="UniProtKB-KW"/>
</dbReference>
<gene>
    <name evidence="3" type="ORF">DQQ10_12215</name>
</gene>
<evidence type="ECO:0000313" key="4">
    <source>
        <dbReference type="Proteomes" id="UP000251889"/>
    </source>
</evidence>
<dbReference type="RefSeq" id="WP_112747150.1">
    <property type="nucleotide sequence ID" value="NZ_QMFY01000005.1"/>
</dbReference>
<evidence type="ECO:0000313" key="3">
    <source>
        <dbReference type="EMBL" id="RAW00994.1"/>
    </source>
</evidence>
<dbReference type="AlphaFoldDB" id="A0A364Y3T0"/>
<dbReference type="PANTHER" id="PTHR33886:SF8">
    <property type="entry name" value="UNSATURATED RHAMNOGALACTURONAN HYDROLASE (EUROFUNG)"/>
    <property type="match status" value="1"/>
</dbReference>
<protein>
    <submittedName>
        <fullName evidence="3">Glycoside hydrolase family 88 protein</fullName>
    </submittedName>
</protein>
<feature type="signal peptide" evidence="2">
    <location>
        <begin position="1"/>
        <end position="23"/>
    </location>
</feature>
<proteinExistence type="predicted"/>
<dbReference type="Pfam" id="PF07470">
    <property type="entry name" value="Glyco_hydro_88"/>
    <property type="match status" value="1"/>
</dbReference>
<name>A0A364Y3T0_9BACT</name>
<keyword evidence="4" id="KW-1185">Reference proteome</keyword>
<dbReference type="InterPro" id="IPR052043">
    <property type="entry name" value="PolySaccharide_Degr_Enz"/>
</dbReference>
<feature type="chain" id="PRO_5016899589" evidence="2">
    <location>
        <begin position="24"/>
        <end position="450"/>
    </location>
</feature>
<organism evidence="3 4">
    <name type="scientific">Pseudochryseolinea flava</name>
    <dbReference type="NCBI Taxonomy" id="2059302"/>
    <lineage>
        <taxon>Bacteria</taxon>
        <taxon>Pseudomonadati</taxon>
        <taxon>Bacteroidota</taxon>
        <taxon>Cytophagia</taxon>
        <taxon>Cytophagales</taxon>
        <taxon>Fulvivirgaceae</taxon>
        <taxon>Pseudochryseolinea</taxon>
    </lineage>
</organism>
<keyword evidence="1 3" id="KW-0378">Hydrolase</keyword>
<accession>A0A364Y3T0</accession>
<sequence length="450" mass="50538">MDKYIRNALVLIGSLLVSTAIYAQQPHQGNDVNTPLHALQPDYKIPYQVTTPEAVKVVLDRVHKYLDAVTPATVIDSKTNLPINDFTKPVQTAILKPGDFRLTSYEWGVTYSGMLKIASVTGDKRYSNYVSTRFKFLQQVVPYFQSFGKQFPTVANPLRHVFDPKALDDAGAMCAAIIKAERAGLSSLRPQIENYIQYIFTKEYRLSDGTLARNRPLPNTLWLDDLYMSVPALAQMGKLTGEQKYYDEAVKQIKQFASRMFNQEKKLFMHGWVESMDVHPQFHWARANGWALMTMVEVLDVLPSDHPGRGYVMELFQKQVQGLAMCQSGDGFWHQLLDRSDSYLETSATAIYAYCIAHAINNGWINREAYGPMALLAWNAVSTKVTAEGQVAGTCVGTGMAFDPAFYYYRPTHNYAAHGYGPVLLAGAAMYQLLKLHPPVVNDSALMFPK</sequence>
<dbReference type="GO" id="GO:0005975">
    <property type="term" value="P:carbohydrate metabolic process"/>
    <property type="evidence" value="ECO:0007669"/>
    <property type="project" value="InterPro"/>
</dbReference>
<dbReference type="OrthoDB" id="9807186at2"/>
<dbReference type="SUPFAM" id="SSF48208">
    <property type="entry name" value="Six-hairpin glycosidases"/>
    <property type="match status" value="1"/>
</dbReference>
<dbReference type="Proteomes" id="UP000251889">
    <property type="component" value="Unassembled WGS sequence"/>
</dbReference>
<comment type="caution">
    <text evidence="3">The sequence shown here is derived from an EMBL/GenBank/DDBJ whole genome shotgun (WGS) entry which is preliminary data.</text>
</comment>
<evidence type="ECO:0000256" key="1">
    <source>
        <dbReference type="ARBA" id="ARBA00022801"/>
    </source>
</evidence>
<keyword evidence="2" id="KW-0732">Signal</keyword>
<dbReference type="InterPro" id="IPR010905">
    <property type="entry name" value="Glyco_hydro_88"/>
</dbReference>
<reference evidence="3 4" key="1">
    <citation type="submission" date="2018-06" db="EMBL/GenBank/DDBJ databases">
        <title>Chryseolinea flavus sp. nov., a member of the phylum Bacteroidetes isolated from soil.</title>
        <authorList>
            <person name="Li Y."/>
            <person name="Wang J."/>
        </authorList>
    </citation>
    <scope>NUCLEOTIDE SEQUENCE [LARGE SCALE GENOMIC DNA]</scope>
    <source>
        <strain evidence="3 4">SDU1-6</strain>
    </source>
</reference>
<dbReference type="PANTHER" id="PTHR33886">
    <property type="entry name" value="UNSATURATED RHAMNOGALACTURONAN HYDROLASE (EUROFUNG)"/>
    <property type="match status" value="1"/>
</dbReference>